<dbReference type="Proteomes" id="UP000295718">
    <property type="component" value="Unassembled WGS sequence"/>
</dbReference>
<proteinExistence type="predicted"/>
<reference evidence="1 2" key="1">
    <citation type="submission" date="2019-03" db="EMBL/GenBank/DDBJ databases">
        <title>Genomic Encyclopedia of Type Strains, Phase IV (KMG-IV): sequencing the most valuable type-strain genomes for metagenomic binning, comparative biology and taxonomic classification.</title>
        <authorList>
            <person name="Goeker M."/>
        </authorList>
    </citation>
    <scope>NUCLEOTIDE SEQUENCE [LARGE SCALE GENOMIC DNA]</scope>
    <source>
        <strain evidence="1 2">DSM 100556</strain>
    </source>
</reference>
<sequence>MSEKRKDRRMELESTLIMKRLDKDGGDKEVKIDVINISKSGVGFLCEEELEIGAVYEGFLRIWMKEVIHTFVEVVRMERSGDSINYGGLFIGMPEMESHRIDVYDLVTSVQERMKNESENNPEDKN</sequence>
<dbReference type="SUPFAM" id="SSF141371">
    <property type="entry name" value="PilZ domain-like"/>
    <property type="match status" value="1"/>
</dbReference>
<evidence type="ECO:0008006" key="3">
    <source>
        <dbReference type="Google" id="ProtNLM"/>
    </source>
</evidence>
<gene>
    <name evidence="1" type="ORF">EDD76_11327</name>
</gene>
<evidence type="ECO:0000313" key="1">
    <source>
        <dbReference type="EMBL" id="TCL55893.1"/>
    </source>
</evidence>
<dbReference type="STRING" id="1469948.GCA_000732725_00614"/>
<dbReference type="EMBL" id="SLUO01000013">
    <property type="protein sequence ID" value="TCL55893.1"/>
    <property type="molecule type" value="Genomic_DNA"/>
</dbReference>
<comment type="caution">
    <text evidence="1">The sequence shown here is derived from an EMBL/GenBank/DDBJ whole genome shotgun (WGS) entry which is preliminary data.</text>
</comment>
<dbReference type="RefSeq" id="WP_051869265.1">
    <property type="nucleotide sequence ID" value="NZ_JPNB01000001.1"/>
</dbReference>
<organism evidence="1 2">
    <name type="scientific">Kineothrix alysoides</name>
    <dbReference type="NCBI Taxonomy" id="1469948"/>
    <lineage>
        <taxon>Bacteria</taxon>
        <taxon>Bacillati</taxon>
        <taxon>Bacillota</taxon>
        <taxon>Clostridia</taxon>
        <taxon>Lachnospirales</taxon>
        <taxon>Lachnospiraceae</taxon>
        <taxon>Kineothrix</taxon>
    </lineage>
</organism>
<dbReference type="OrthoDB" id="2048971at2"/>
<name>A0A4R1QS95_9FIRM</name>
<keyword evidence="2" id="KW-1185">Reference proteome</keyword>
<accession>A0A4R1QS95</accession>
<protein>
    <recommendedName>
        <fullName evidence="3">PilZ domain-containing protein</fullName>
    </recommendedName>
</protein>
<evidence type="ECO:0000313" key="2">
    <source>
        <dbReference type="Proteomes" id="UP000295718"/>
    </source>
</evidence>
<dbReference type="Gene3D" id="2.40.10.220">
    <property type="entry name" value="predicted glycosyltransferase like domains"/>
    <property type="match status" value="1"/>
</dbReference>
<dbReference type="AlphaFoldDB" id="A0A4R1QS95"/>